<evidence type="ECO:0000313" key="2">
    <source>
        <dbReference type="Proteomes" id="UP001472677"/>
    </source>
</evidence>
<comment type="caution">
    <text evidence="1">The sequence shown here is derived from an EMBL/GenBank/DDBJ whole genome shotgun (WGS) entry which is preliminary data.</text>
</comment>
<reference evidence="1 2" key="1">
    <citation type="journal article" date="2024" name="G3 (Bethesda)">
        <title>Genome assembly of Hibiscus sabdariffa L. provides insights into metabolisms of medicinal natural products.</title>
        <authorList>
            <person name="Kim T."/>
        </authorList>
    </citation>
    <scope>NUCLEOTIDE SEQUENCE [LARGE SCALE GENOMIC DNA]</scope>
    <source>
        <strain evidence="1">TK-2024</strain>
        <tissue evidence="1">Old leaves</tissue>
    </source>
</reference>
<proteinExistence type="predicted"/>
<dbReference type="EMBL" id="JBBPBM010000120">
    <property type="protein sequence ID" value="KAK8506210.1"/>
    <property type="molecule type" value="Genomic_DNA"/>
</dbReference>
<sequence>MHVFTSRHACFRRRSFPSTKNPPNARMFFYGRMKITEQLKGNCPVSDGHKPRSSKKEPPNWMAGSNTVTAKKATKLKVSRRLNGRVGKKQSTPPQHIGDDARSHPFGFGTQILSYQNTPYCIDV</sequence>
<gene>
    <name evidence="1" type="ORF">V6N12_074260</name>
</gene>
<name>A0ABR2BGD0_9ROSI</name>
<evidence type="ECO:0000313" key="1">
    <source>
        <dbReference type="EMBL" id="KAK8506210.1"/>
    </source>
</evidence>
<protein>
    <submittedName>
        <fullName evidence="1">Uncharacterized protein</fullName>
    </submittedName>
</protein>
<accession>A0ABR2BGD0</accession>
<dbReference type="Proteomes" id="UP001472677">
    <property type="component" value="Unassembled WGS sequence"/>
</dbReference>
<keyword evidence="2" id="KW-1185">Reference proteome</keyword>
<organism evidence="1 2">
    <name type="scientific">Hibiscus sabdariffa</name>
    <name type="common">roselle</name>
    <dbReference type="NCBI Taxonomy" id="183260"/>
    <lineage>
        <taxon>Eukaryota</taxon>
        <taxon>Viridiplantae</taxon>
        <taxon>Streptophyta</taxon>
        <taxon>Embryophyta</taxon>
        <taxon>Tracheophyta</taxon>
        <taxon>Spermatophyta</taxon>
        <taxon>Magnoliopsida</taxon>
        <taxon>eudicotyledons</taxon>
        <taxon>Gunneridae</taxon>
        <taxon>Pentapetalae</taxon>
        <taxon>rosids</taxon>
        <taxon>malvids</taxon>
        <taxon>Malvales</taxon>
        <taxon>Malvaceae</taxon>
        <taxon>Malvoideae</taxon>
        <taxon>Hibiscus</taxon>
    </lineage>
</organism>